<dbReference type="InterPro" id="IPR036291">
    <property type="entry name" value="NAD(P)-bd_dom_sf"/>
</dbReference>
<reference evidence="4 5" key="1">
    <citation type="submission" date="2010-05" db="EMBL/GenBank/DDBJ databases">
        <title>The Genome Sequence of Thecamonas trahens ATCC 50062.</title>
        <authorList>
            <consortium name="The Broad Institute Genome Sequencing Platform"/>
            <person name="Russ C."/>
            <person name="Cuomo C."/>
            <person name="Shea T."/>
            <person name="Young S.K."/>
            <person name="Zeng Q."/>
            <person name="Koehrsen M."/>
            <person name="Haas B."/>
            <person name="Borodovsky M."/>
            <person name="Guigo R."/>
            <person name="Alvarado L."/>
            <person name="Berlin A."/>
            <person name="Bochicchio J."/>
            <person name="Borenstein D."/>
            <person name="Chapman S."/>
            <person name="Chen Z."/>
            <person name="Freedman E."/>
            <person name="Gellesch M."/>
            <person name="Goldberg J."/>
            <person name="Griggs A."/>
            <person name="Gujja S."/>
            <person name="Heilman E."/>
            <person name="Heiman D."/>
            <person name="Hepburn T."/>
            <person name="Howarth C."/>
            <person name="Jen D."/>
            <person name="Larson L."/>
            <person name="Mehta T."/>
            <person name="Park D."/>
            <person name="Pearson M."/>
            <person name="Roberts A."/>
            <person name="Saif S."/>
            <person name="Shenoy N."/>
            <person name="Sisk P."/>
            <person name="Stolte C."/>
            <person name="Sykes S."/>
            <person name="Thomson T."/>
            <person name="Walk T."/>
            <person name="White J."/>
            <person name="Yandava C."/>
            <person name="Burger G."/>
            <person name="Gray M.W."/>
            <person name="Holland P.W.H."/>
            <person name="King N."/>
            <person name="Lang F.B.F."/>
            <person name="Roger A.J."/>
            <person name="Ruiz-Trillo I."/>
            <person name="Lander E."/>
            <person name="Nusbaum C."/>
        </authorList>
    </citation>
    <scope>NUCLEOTIDE SEQUENCE [LARGE SCALE GENOMIC DNA]</scope>
    <source>
        <strain evidence="4 5">ATCC 50062</strain>
    </source>
</reference>
<dbReference type="eggNOG" id="KOG1429">
    <property type="taxonomic scope" value="Eukaryota"/>
</dbReference>
<sequence length="372" mass="41194">MNVDGYVARGMVGRPVEDPSVPQRVLVAGGAGFIGSHLAQRLLGEGHFVRVADVVPNEYFAPEEYCSEFVEADLRKVEACRKVCEGMDWIFCLAADMGGMGFIHSNNSVILYNSTMITLSMIEGARQAGAKRFFFASSACVYNEANQEDPNSADLTENLAWPAKPQDGYGLEKLYGEEVCLSYGRDFNMETRIARFHNIYGERGTWKGGREKVPAAFCRKAIASTSTFEMWGDGLQSRSFCHVDDCVEGILRLFYSPFVLPINLGSSEMVNMRQLAQLVMSFEGKDLELDHIPGPEGVRGRNSDNTVIKAVLGWEPQISLADGMRRAYNWIKAQIDAEIEASGELDIETLYATSRVVAQQEPEGDEFAARAE</sequence>
<evidence type="ECO:0000259" key="3">
    <source>
        <dbReference type="Pfam" id="PF01370"/>
    </source>
</evidence>
<comment type="similarity">
    <text evidence="1">Belongs to the NAD(P)-dependent epimerase/dehydratase family.</text>
</comment>
<evidence type="ECO:0000313" key="5">
    <source>
        <dbReference type="Proteomes" id="UP000054408"/>
    </source>
</evidence>
<dbReference type="Proteomes" id="UP000054408">
    <property type="component" value="Unassembled WGS sequence"/>
</dbReference>
<organism evidence="4 5">
    <name type="scientific">Thecamonas trahens ATCC 50062</name>
    <dbReference type="NCBI Taxonomy" id="461836"/>
    <lineage>
        <taxon>Eukaryota</taxon>
        <taxon>Apusozoa</taxon>
        <taxon>Apusomonadida</taxon>
        <taxon>Apusomonadidae</taxon>
        <taxon>Thecamonas</taxon>
    </lineage>
</organism>
<dbReference type="OrthoDB" id="331544at2759"/>
<dbReference type="SUPFAM" id="SSF51735">
    <property type="entry name" value="NAD(P)-binding Rossmann-fold domains"/>
    <property type="match status" value="1"/>
</dbReference>
<dbReference type="STRING" id="461836.A0A0L0DE25"/>
<dbReference type="InterPro" id="IPR001509">
    <property type="entry name" value="Epimerase_deHydtase"/>
</dbReference>
<evidence type="ECO:0000313" key="4">
    <source>
        <dbReference type="EMBL" id="KNC50480.1"/>
    </source>
</evidence>
<name>A0A0L0DE25_THETB</name>
<dbReference type="AlphaFoldDB" id="A0A0L0DE25"/>
<feature type="domain" description="NAD-dependent epimerase/dehydratase" evidence="3">
    <location>
        <begin position="25"/>
        <end position="254"/>
    </location>
</feature>
<dbReference type="PANTHER" id="PTHR43574">
    <property type="entry name" value="EPIMERASE-RELATED"/>
    <property type="match status" value="1"/>
</dbReference>
<dbReference type="Gene3D" id="3.40.50.720">
    <property type="entry name" value="NAD(P)-binding Rossmann-like Domain"/>
    <property type="match status" value="1"/>
</dbReference>
<dbReference type="RefSeq" id="XP_013762376.1">
    <property type="nucleotide sequence ID" value="XM_013906922.1"/>
</dbReference>
<dbReference type="EMBL" id="GL349435">
    <property type="protein sequence ID" value="KNC50480.1"/>
    <property type="molecule type" value="Genomic_DNA"/>
</dbReference>
<gene>
    <name evidence="4" type="ORF">AMSG_00643</name>
</gene>
<proteinExistence type="inferred from homology"/>
<keyword evidence="5" id="KW-1185">Reference proteome</keyword>
<dbReference type="Gene3D" id="3.90.25.10">
    <property type="entry name" value="UDP-galactose 4-epimerase, domain 1"/>
    <property type="match status" value="1"/>
</dbReference>
<evidence type="ECO:0000256" key="2">
    <source>
        <dbReference type="ARBA" id="ARBA00023027"/>
    </source>
</evidence>
<dbReference type="OMA" id="RSFMYID"/>
<protein>
    <submittedName>
        <fullName evidence="4">Nad-dependent epimerase/dehydratase</fullName>
    </submittedName>
</protein>
<dbReference type="GeneID" id="25560438"/>
<keyword evidence="2" id="KW-0520">NAD</keyword>
<accession>A0A0L0DE25</accession>
<evidence type="ECO:0000256" key="1">
    <source>
        <dbReference type="ARBA" id="ARBA00007637"/>
    </source>
</evidence>
<dbReference type="Pfam" id="PF01370">
    <property type="entry name" value="Epimerase"/>
    <property type="match status" value="1"/>
</dbReference>